<comment type="caution">
    <text evidence="19">The sequence shown here is derived from an EMBL/GenBank/DDBJ whole genome shotgun (WGS) entry which is preliminary data.</text>
</comment>
<dbReference type="EC" id="1.8.5.1" evidence="3"/>
<feature type="region of interest" description="Disordered" evidence="17">
    <location>
        <begin position="313"/>
        <end position="338"/>
    </location>
</feature>
<dbReference type="PANTHER" id="PTHR32419">
    <property type="entry name" value="GLUTATHIONYL-HYDROQUINONE REDUCTASE"/>
    <property type="match status" value="1"/>
</dbReference>
<dbReference type="SUPFAM" id="SSF52833">
    <property type="entry name" value="Thioredoxin-like"/>
    <property type="match status" value="1"/>
</dbReference>
<dbReference type="InterPro" id="IPR016639">
    <property type="entry name" value="GST_Omega/GSH"/>
</dbReference>
<dbReference type="EC" id="2.5.1.18" evidence="4"/>
<dbReference type="Pfam" id="PF13410">
    <property type="entry name" value="GST_C_2"/>
    <property type="match status" value="1"/>
</dbReference>
<dbReference type="FunFam" id="1.20.1050.10:FF:000038">
    <property type="entry name" value="Glutathione S-transferase omega-like 2"/>
    <property type="match status" value="1"/>
</dbReference>
<dbReference type="GO" id="GO:0004364">
    <property type="term" value="F:glutathione transferase activity"/>
    <property type="evidence" value="ECO:0007669"/>
    <property type="project" value="UniProtKB-EC"/>
</dbReference>
<comment type="similarity">
    <text evidence="2">Belongs to the GST superfamily. Omega family.</text>
</comment>
<dbReference type="InterPro" id="IPR004045">
    <property type="entry name" value="Glutathione_S-Trfase_N"/>
</dbReference>
<dbReference type="Proteomes" id="UP000186594">
    <property type="component" value="Unassembled WGS sequence"/>
</dbReference>
<dbReference type="STRING" id="1198029.A0A1U7LUP3"/>
<gene>
    <name evidence="19" type="ORF">NEOLI_002379</name>
</gene>
<dbReference type="PIRSF" id="PIRSF015753">
    <property type="entry name" value="GST"/>
    <property type="match status" value="1"/>
</dbReference>
<evidence type="ECO:0000256" key="13">
    <source>
        <dbReference type="ARBA" id="ARBA00070045"/>
    </source>
</evidence>
<dbReference type="SFLD" id="SFLDG01148">
    <property type="entry name" value="Xi_(cytGST)"/>
    <property type="match status" value="1"/>
</dbReference>
<evidence type="ECO:0000256" key="2">
    <source>
        <dbReference type="ARBA" id="ARBA00011067"/>
    </source>
</evidence>
<sequence>MGFVIPLILYNIIITTSIVLRLLSSSNMSKITDWASKDGSFHRQVSRFRDWISSDPKSKFPAEHNRYHLYISYACPWATRTLIVRELKGLKDIISVDIVHWHIKENGWEFRKEDGATGDSLYGFTYLKDLYFKANADYVGRYTVPTLWDKRTETIVSNESSEIIRMMYTEFDCLVAKKYTEKDYYPIALRSQIDEMNDWIYDTVNNGVYKAGFATMQEVYEKEVLFLFKSLDRIEKILGSGKYLLGDQLTEADIRLFPTIIRFDPVYVQHFKCNIGMIRYNYPNINRWMKHLYYDIPGFKETTNFKHIKKHYTKSHTQINPHSITPVGPIPDIEPRDK</sequence>
<evidence type="ECO:0000256" key="8">
    <source>
        <dbReference type="ARBA" id="ARBA00023316"/>
    </source>
</evidence>
<dbReference type="GO" id="GO:0005737">
    <property type="term" value="C:cytoplasm"/>
    <property type="evidence" value="ECO:0007669"/>
    <property type="project" value="UniProtKB-SubCell"/>
</dbReference>
<dbReference type="InterPro" id="IPR040079">
    <property type="entry name" value="Glutathione_S-Trfase"/>
</dbReference>
<organism evidence="19 20">
    <name type="scientific">Neolecta irregularis (strain DAH-3)</name>
    <dbReference type="NCBI Taxonomy" id="1198029"/>
    <lineage>
        <taxon>Eukaryota</taxon>
        <taxon>Fungi</taxon>
        <taxon>Dikarya</taxon>
        <taxon>Ascomycota</taxon>
        <taxon>Taphrinomycotina</taxon>
        <taxon>Neolectales</taxon>
        <taxon>Neolectaceae</taxon>
        <taxon>Neolecta</taxon>
    </lineage>
</organism>
<keyword evidence="7" id="KW-0560">Oxidoreductase</keyword>
<reference evidence="19 20" key="1">
    <citation type="submission" date="2016-04" db="EMBL/GenBank/DDBJ databases">
        <title>Evolutionary innovation and constraint leading to complex multicellularity in the Ascomycota.</title>
        <authorList>
            <person name="Cisse O."/>
            <person name="Nguyen A."/>
            <person name="Hewitt D.A."/>
            <person name="Jedd G."/>
            <person name="Stajich J.E."/>
        </authorList>
    </citation>
    <scope>NUCLEOTIDE SEQUENCE [LARGE SCALE GENOMIC DNA]</scope>
    <source>
        <strain evidence="19 20">DAH-3</strain>
    </source>
</reference>
<keyword evidence="5" id="KW-0963">Cytoplasm</keyword>
<feature type="binding site" evidence="15">
    <location>
        <position position="108"/>
    </location>
    <ligand>
        <name>glutathione</name>
        <dbReference type="ChEBI" id="CHEBI:57925"/>
    </ligand>
</feature>
<evidence type="ECO:0000256" key="3">
    <source>
        <dbReference type="ARBA" id="ARBA00012436"/>
    </source>
</evidence>
<keyword evidence="8" id="KW-0961">Cell wall biogenesis/degradation</keyword>
<dbReference type="GO" id="GO:0071555">
    <property type="term" value="P:cell wall organization"/>
    <property type="evidence" value="ECO:0007669"/>
    <property type="project" value="UniProtKB-KW"/>
</dbReference>
<evidence type="ECO:0000256" key="11">
    <source>
        <dbReference type="ARBA" id="ARBA00049544"/>
    </source>
</evidence>
<dbReference type="CDD" id="cd03190">
    <property type="entry name" value="GST_C_Omega_like"/>
    <property type="match status" value="1"/>
</dbReference>
<evidence type="ECO:0000256" key="17">
    <source>
        <dbReference type="SAM" id="MobiDB-lite"/>
    </source>
</evidence>
<comment type="catalytic activity">
    <reaction evidence="11">
        <text>L-dehydroascorbate + 2 glutathione = glutathione disulfide + L-ascorbate</text>
        <dbReference type="Rhea" id="RHEA:24424"/>
        <dbReference type="ChEBI" id="CHEBI:38290"/>
        <dbReference type="ChEBI" id="CHEBI:57925"/>
        <dbReference type="ChEBI" id="CHEBI:58297"/>
        <dbReference type="ChEBI" id="CHEBI:58539"/>
        <dbReference type="EC" id="1.8.5.1"/>
    </reaction>
</comment>
<feature type="domain" description="GST C-terminal" evidence="18">
    <location>
        <begin position="186"/>
        <end position="312"/>
    </location>
</feature>
<name>A0A1U7LUP3_NEOID</name>
<dbReference type="InterPro" id="IPR047047">
    <property type="entry name" value="GST_Omega-like_C"/>
</dbReference>
<dbReference type="InterPro" id="IPR036249">
    <property type="entry name" value="Thioredoxin-like_sf"/>
</dbReference>
<dbReference type="OrthoDB" id="2309723at2759"/>
<feature type="active site" description="Proton donor/acceptor" evidence="14">
    <location>
        <position position="209"/>
    </location>
</feature>
<evidence type="ECO:0000256" key="5">
    <source>
        <dbReference type="ARBA" id="ARBA00022490"/>
    </source>
</evidence>
<evidence type="ECO:0000256" key="15">
    <source>
        <dbReference type="PIRSR" id="PIRSR015753-2"/>
    </source>
</evidence>
<evidence type="ECO:0000259" key="18">
    <source>
        <dbReference type="PROSITE" id="PS50405"/>
    </source>
</evidence>
<dbReference type="InterPro" id="IPR036282">
    <property type="entry name" value="Glutathione-S-Trfase_C_sf"/>
</dbReference>
<evidence type="ECO:0000256" key="7">
    <source>
        <dbReference type="ARBA" id="ARBA00023002"/>
    </source>
</evidence>
<evidence type="ECO:0000256" key="10">
    <source>
        <dbReference type="ARBA" id="ARBA00047960"/>
    </source>
</evidence>
<feature type="binding site" evidence="15">
    <location>
        <begin position="159"/>
        <end position="160"/>
    </location>
    <ligand>
        <name>glutathione</name>
        <dbReference type="ChEBI" id="CHEBI:57925"/>
    </ligand>
</feature>
<dbReference type="Pfam" id="PF13409">
    <property type="entry name" value="GST_N_2"/>
    <property type="match status" value="1"/>
</dbReference>
<comment type="catalytic activity">
    <reaction evidence="10">
        <text>RX + glutathione = an S-substituted glutathione + a halide anion + H(+)</text>
        <dbReference type="Rhea" id="RHEA:16437"/>
        <dbReference type="ChEBI" id="CHEBI:15378"/>
        <dbReference type="ChEBI" id="CHEBI:16042"/>
        <dbReference type="ChEBI" id="CHEBI:17792"/>
        <dbReference type="ChEBI" id="CHEBI:57925"/>
        <dbReference type="ChEBI" id="CHEBI:90779"/>
        <dbReference type="EC" id="2.5.1.18"/>
    </reaction>
</comment>
<protein>
    <recommendedName>
        <fullName evidence="13">Glutathione S-transferase omega-like 2</fullName>
        <ecNumber evidence="3">1.8.5.1</ecNumber>
        <ecNumber evidence="4">2.5.1.18</ecNumber>
    </recommendedName>
    <alternativeName>
        <fullName evidence="9">Glutathione-dependent dehydroascorbate reductase</fullName>
    </alternativeName>
</protein>
<dbReference type="SUPFAM" id="SSF47616">
    <property type="entry name" value="GST C-terminal domain-like"/>
    <property type="match status" value="1"/>
</dbReference>
<dbReference type="EMBL" id="LXFE01000214">
    <property type="protein sequence ID" value="OLL26231.1"/>
    <property type="molecule type" value="Genomic_DNA"/>
</dbReference>
<dbReference type="FunFam" id="3.40.30.10:FF:000058">
    <property type="entry name" value="Glutathione S-transferase, omega"/>
    <property type="match status" value="1"/>
</dbReference>
<dbReference type="GO" id="GO:0045174">
    <property type="term" value="F:glutathione dehydrogenase (ascorbate) activity"/>
    <property type="evidence" value="ECO:0007669"/>
    <property type="project" value="UniProtKB-EC"/>
</dbReference>
<dbReference type="SFLD" id="SFLDG01206">
    <property type="entry name" value="Xi.1"/>
    <property type="match status" value="1"/>
</dbReference>
<keyword evidence="20" id="KW-1185">Reference proteome</keyword>
<evidence type="ECO:0000256" key="4">
    <source>
        <dbReference type="ARBA" id="ARBA00012452"/>
    </source>
</evidence>
<evidence type="ECO:0000256" key="12">
    <source>
        <dbReference type="ARBA" id="ARBA00055859"/>
    </source>
</evidence>
<evidence type="ECO:0000313" key="19">
    <source>
        <dbReference type="EMBL" id="OLL26231.1"/>
    </source>
</evidence>
<dbReference type="AlphaFoldDB" id="A0A1U7LUP3"/>
<proteinExistence type="inferred from homology"/>
<keyword evidence="6 19" id="KW-0808">Transferase</keyword>
<dbReference type="InterPro" id="IPR010987">
    <property type="entry name" value="Glutathione-S-Trfase_C-like"/>
</dbReference>
<evidence type="ECO:0000256" key="9">
    <source>
        <dbReference type="ARBA" id="ARBA00032186"/>
    </source>
</evidence>
<comment type="function">
    <text evidence="12">Active as '1-Cys' thiol transferase against beta-hydroxyethyl disulfide (HED), as dehydroascorbate reductase and as dimethylarsinic acid reductase, while not active against the standard GST substrate 1-chloro-2,4-dinitrobenzene (CDNB). May be involved in cell wall organization and biogenesis.</text>
</comment>
<feature type="site" description="Lowers pKa of active site Cys" evidence="16">
    <location>
        <position position="267"/>
    </location>
</feature>
<feature type="binding site" evidence="15">
    <location>
        <begin position="141"/>
        <end position="144"/>
    </location>
    <ligand>
        <name>glutathione</name>
        <dbReference type="ChEBI" id="CHEBI:57925"/>
    </ligand>
</feature>
<evidence type="ECO:0000256" key="16">
    <source>
        <dbReference type="PIRSR" id="PIRSR015753-3"/>
    </source>
</evidence>
<evidence type="ECO:0000256" key="14">
    <source>
        <dbReference type="PIRSR" id="PIRSR015753-1"/>
    </source>
</evidence>
<evidence type="ECO:0000256" key="6">
    <source>
        <dbReference type="ARBA" id="ARBA00022679"/>
    </source>
</evidence>
<dbReference type="PROSITE" id="PS50405">
    <property type="entry name" value="GST_CTER"/>
    <property type="match status" value="1"/>
</dbReference>
<dbReference type="OMA" id="PWANRAI"/>
<evidence type="ECO:0000256" key="1">
    <source>
        <dbReference type="ARBA" id="ARBA00004496"/>
    </source>
</evidence>
<dbReference type="PANTHER" id="PTHR32419:SF6">
    <property type="entry name" value="GLUTATHIONE S-TRANSFERASE OMEGA-LIKE 1-RELATED"/>
    <property type="match status" value="1"/>
</dbReference>
<dbReference type="Gene3D" id="1.20.1050.10">
    <property type="match status" value="1"/>
</dbReference>
<dbReference type="Gene3D" id="3.40.30.10">
    <property type="entry name" value="Glutaredoxin"/>
    <property type="match status" value="1"/>
</dbReference>
<feature type="site" description="Lowers pKa of active site Cys" evidence="16">
    <location>
        <position position="312"/>
    </location>
</feature>
<comment type="subcellular location">
    <subcellularLocation>
        <location evidence="1">Cytoplasm</location>
    </subcellularLocation>
</comment>
<evidence type="ECO:0000313" key="20">
    <source>
        <dbReference type="Proteomes" id="UP000186594"/>
    </source>
</evidence>
<dbReference type="SFLD" id="SFLDS00019">
    <property type="entry name" value="Glutathione_Transferase_(cytos"/>
    <property type="match status" value="1"/>
</dbReference>
<accession>A0A1U7LUP3</accession>
<feature type="active site" description="Nucleophile" evidence="14">
    <location>
        <position position="75"/>
    </location>
</feature>